<sequence length="223" mass="25202">MIHTAEEAILWKKLATLFFWSGIVTTILSFIVNPLFLLGSVLLFGAWRYAGRMAYQWGTGFEGEYYVIEALSHSERIKGILLSDIVLPGRRANIDHVLICEQGIFAIETKAYTGIYFVSGDAWYSETPSGRHEIRSISKIAKRNAAVLSRFLWKNLGENYFVKPLVVFAGAGIVEGRSTIPVLYPNEIETYVLSLPIELSHEDITRLENLLEGYSRHVMVINL</sequence>
<dbReference type="EMBL" id="CP014855">
    <property type="protein sequence ID" value="ASJ00312.1"/>
    <property type="molecule type" value="Genomic_DNA"/>
</dbReference>
<dbReference type="OrthoDB" id="101755at2157"/>
<keyword evidence="1" id="KW-1133">Transmembrane helix</keyword>
<reference evidence="3 4" key="1">
    <citation type="submission" date="2016-03" db="EMBL/GenBank/DDBJ databases">
        <title>Complete genome sequence of Thermococcus gorgonarius.</title>
        <authorList>
            <person name="Oger P.M."/>
        </authorList>
    </citation>
    <scope>NUCLEOTIDE SEQUENCE [LARGE SCALE GENOMIC DNA]</scope>
    <source>
        <strain evidence="3 4">W-12</strain>
    </source>
</reference>
<gene>
    <name evidence="3" type="ORF">A3K92_01870</name>
</gene>
<evidence type="ECO:0000259" key="2">
    <source>
        <dbReference type="PROSITE" id="PS50965"/>
    </source>
</evidence>
<keyword evidence="1" id="KW-0472">Membrane</keyword>
<name>A0A2Z2M7L2_THEGO</name>
<accession>A0A2Z2M7L2</accession>
<protein>
    <recommendedName>
        <fullName evidence="2">NERD domain-containing protein</fullName>
    </recommendedName>
</protein>
<dbReference type="GeneID" id="33331256"/>
<dbReference type="InterPro" id="IPR011528">
    <property type="entry name" value="NERD"/>
</dbReference>
<evidence type="ECO:0000313" key="4">
    <source>
        <dbReference type="Proteomes" id="UP000250134"/>
    </source>
</evidence>
<feature type="domain" description="NERD" evidence="2">
    <location>
        <begin position="59"/>
        <end position="160"/>
    </location>
</feature>
<feature type="transmembrane region" description="Helical" evidence="1">
    <location>
        <begin position="17"/>
        <end position="44"/>
    </location>
</feature>
<dbReference type="RefSeq" id="WP_088884654.1">
    <property type="nucleotide sequence ID" value="NZ_CP014855.1"/>
</dbReference>
<evidence type="ECO:0000313" key="3">
    <source>
        <dbReference type="EMBL" id="ASJ00312.1"/>
    </source>
</evidence>
<keyword evidence="1" id="KW-0812">Transmembrane</keyword>
<proteinExistence type="predicted"/>
<dbReference type="Proteomes" id="UP000250134">
    <property type="component" value="Chromosome"/>
</dbReference>
<dbReference type="PROSITE" id="PS50965">
    <property type="entry name" value="NERD"/>
    <property type="match status" value="1"/>
</dbReference>
<keyword evidence="4" id="KW-1185">Reference proteome</keyword>
<dbReference type="AlphaFoldDB" id="A0A2Z2M7L2"/>
<dbReference type="KEGG" id="tgg:A3K92_01870"/>
<evidence type="ECO:0000256" key="1">
    <source>
        <dbReference type="SAM" id="Phobius"/>
    </source>
</evidence>
<organism evidence="3 4">
    <name type="scientific">Thermococcus gorgonarius</name>
    <dbReference type="NCBI Taxonomy" id="71997"/>
    <lineage>
        <taxon>Archaea</taxon>
        <taxon>Methanobacteriati</taxon>
        <taxon>Methanobacteriota</taxon>
        <taxon>Thermococci</taxon>
        <taxon>Thermococcales</taxon>
        <taxon>Thermococcaceae</taxon>
        <taxon>Thermococcus</taxon>
    </lineage>
</organism>
<dbReference type="Pfam" id="PF08378">
    <property type="entry name" value="NERD"/>
    <property type="match status" value="1"/>
</dbReference>